<dbReference type="GO" id="GO:0004519">
    <property type="term" value="F:endonuclease activity"/>
    <property type="evidence" value="ECO:0007669"/>
    <property type="project" value="UniProtKB-KW"/>
</dbReference>
<proteinExistence type="predicted"/>
<dbReference type="Proteomes" id="UP001152172">
    <property type="component" value="Unassembled WGS sequence"/>
</dbReference>
<name>A0A9X3L8A4_9BACI</name>
<dbReference type="PANTHER" id="PTHR12302:SF3">
    <property type="entry name" value="SERINE_THREONINE-PROTEIN KINASE 31"/>
    <property type="match status" value="1"/>
</dbReference>
<comment type="caution">
    <text evidence="5">The sequence shown here is derived from an EMBL/GenBank/DDBJ whole genome shotgun (WGS) entry which is preliminary data.</text>
</comment>
<keyword evidence="3" id="KW-0378">Hydrolase</keyword>
<dbReference type="AlphaFoldDB" id="A0A9X3L8A4"/>
<dbReference type="Gene3D" id="2.40.50.90">
    <property type="match status" value="1"/>
</dbReference>
<dbReference type="PANTHER" id="PTHR12302">
    <property type="entry name" value="EBNA2 BINDING PROTEIN P100"/>
    <property type="match status" value="1"/>
</dbReference>
<reference evidence="5" key="1">
    <citation type="submission" date="2022-05" db="EMBL/GenBank/DDBJ databases">
        <authorList>
            <person name="Colautti A."/>
            <person name="Iacumin L."/>
        </authorList>
    </citation>
    <scope>NUCLEOTIDE SEQUENCE</scope>
    <source>
        <strain evidence="5">DSM 30747</strain>
    </source>
</reference>
<evidence type="ECO:0000313" key="6">
    <source>
        <dbReference type="Proteomes" id="UP001152172"/>
    </source>
</evidence>
<evidence type="ECO:0000256" key="1">
    <source>
        <dbReference type="ARBA" id="ARBA00022722"/>
    </source>
</evidence>
<dbReference type="GO" id="GO:0016787">
    <property type="term" value="F:hydrolase activity"/>
    <property type="evidence" value="ECO:0007669"/>
    <property type="project" value="UniProtKB-KW"/>
</dbReference>
<dbReference type="PROSITE" id="PS50830">
    <property type="entry name" value="TNASE_3"/>
    <property type="match status" value="1"/>
</dbReference>
<dbReference type="CDD" id="cd00175">
    <property type="entry name" value="SNc"/>
    <property type="match status" value="1"/>
</dbReference>
<keyword evidence="6" id="KW-1185">Reference proteome</keyword>
<dbReference type="SUPFAM" id="SSF50199">
    <property type="entry name" value="Staphylococcal nuclease"/>
    <property type="match status" value="1"/>
</dbReference>
<dbReference type="InterPro" id="IPR016071">
    <property type="entry name" value="Staphylococal_nuclease_OB-fold"/>
</dbReference>
<feature type="domain" description="TNase-like" evidence="4">
    <location>
        <begin position="31"/>
        <end position="164"/>
    </location>
</feature>
<dbReference type="PROSITE" id="PS51257">
    <property type="entry name" value="PROKAR_LIPOPROTEIN"/>
    <property type="match status" value="1"/>
</dbReference>
<accession>A0A9X3L8A4</accession>
<keyword evidence="1" id="KW-0540">Nuclease</keyword>
<dbReference type="EMBL" id="JAMKBI010000003">
    <property type="protein sequence ID" value="MCZ8532992.1"/>
    <property type="molecule type" value="Genomic_DNA"/>
</dbReference>
<dbReference type="Pfam" id="PF00565">
    <property type="entry name" value="SNase"/>
    <property type="match status" value="1"/>
</dbReference>
<evidence type="ECO:0000313" key="5">
    <source>
        <dbReference type="EMBL" id="MCZ8532992.1"/>
    </source>
</evidence>
<keyword evidence="2" id="KW-0255">Endonuclease</keyword>
<protein>
    <submittedName>
        <fullName evidence="5">Thermonuclease family protein</fullName>
    </submittedName>
</protein>
<evidence type="ECO:0000256" key="2">
    <source>
        <dbReference type="ARBA" id="ARBA00022759"/>
    </source>
</evidence>
<dbReference type="SMART" id="SM00318">
    <property type="entry name" value="SNc"/>
    <property type="match status" value="1"/>
</dbReference>
<sequence length="240" mass="27208">MKKSILCIGLLFCSLYGCDENGVNQTIGSTEQIPVEVVEVIDGDTIKVKYNGNTEKVRYLLIDTPETNNDPLKKQPFGEEATQRNKELLSSGDVTIEFDVGNRIDDYGRLLAYIYVDGESIQGKLLEEGLARVAYIFPPNTKYLNNFEEASEIAKEKNTGIWERKNYVTDRGFDASVITSKTTEQEIKTTRKCNIKGNINRQDKKIYHIPSGKYYVNTNPEEWFCTEQEAIEAGFKKSGE</sequence>
<evidence type="ECO:0000256" key="3">
    <source>
        <dbReference type="ARBA" id="ARBA00022801"/>
    </source>
</evidence>
<dbReference type="InterPro" id="IPR035437">
    <property type="entry name" value="SNase_OB-fold_sf"/>
</dbReference>
<evidence type="ECO:0000259" key="4">
    <source>
        <dbReference type="PROSITE" id="PS50830"/>
    </source>
</evidence>
<organism evidence="5 6">
    <name type="scientific">Psychrobacillus psychrodurans</name>
    <dbReference type="NCBI Taxonomy" id="126157"/>
    <lineage>
        <taxon>Bacteria</taxon>
        <taxon>Bacillati</taxon>
        <taxon>Bacillota</taxon>
        <taxon>Bacilli</taxon>
        <taxon>Bacillales</taxon>
        <taxon>Bacillaceae</taxon>
        <taxon>Psychrobacillus</taxon>
    </lineage>
</organism>
<dbReference type="RefSeq" id="WP_269921446.1">
    <property type="nucleotide sequence ID" value="NZ_JAMKBI010000003.1"/>
</dbReference>
<gene>
    <name evidence="5" type="ORF">M9R61_06445</name>
</gene>